<evidence type="ECO:0000313" key="1">
    <source>
        <dbReference type="EMBL" id="CAH2398539.1"/>
    </source>
</evidence>
<keyword evidence="2" id="KW-1185">Reference proteome</keyword>
<accession>A0ABN8JKP1</accession>
<protein>
    <submittedName>
        <fullName evidence="1">Uncharacterized protein</fullName>
    </submittedName>
</protein>
<dbReference type="Proteomes" id="UP001153050">
    <property type="component" value="Unassembled WGS sequence"/>
</dbReference>
<comment type="caution">
    <text evidence="1">The sequence shown here is derived from an EMBL/GenBank/DDBJ whole genome shotgun (WGS) entry which is preliminary data.</text>
</comment>
<organism evidence="1 2">
    <name type="scientific">Mesorhizobium escarrei</name>
    <dbReference type="NCBI Taxonomy" id="666018"/>
    <lineage>
        <taxon>Bacteria</taxon>
        <taxon>Pseudomonadati</taxon>
        <taxon>Pseudomonadota</taxon>
        <taxon>Alphaproteobacteria</taxon>
        <taxon>Hyphomicrobiales</taxon>
        <taxon>Phyllobacteriaceae</taxon>
        <taxon>Mesorhizobium</taxon>
    </lineage>
</organism>
<name>A0ABN8JKP1_9HYPH</name>
<sequence>MTSILVLWVCLSSGQQCQPMIGEQMQFTECLMTGQTKAADFINKNPGYQLKRYSCVEPRRVQAILGRTMA</sequence>
<proteinExistence type="predicted"/>
<evidence type="ECO:0000313" key="2">
    <source>
        <dbReference type="Proteomes" id="UP001153050"/>
    </source>
</evidence>
<gene>
    <name evidence="1" type="ORF">MES5069_200059</name>
</gene>
<dbReference type="EMBL" id="CAKXZT010000113">
    <property type="protein sequence ID" value="CAH2398539.1"/>
    <property type="molecule type" value="Genomic_DNA"/>
</dbReference>
<reference evidence="1 2" key="1">
    <citation type="submission" date="2022-03" db="EMBL/GenBank/DDBJ databases">
        <authorList>
            <person name="Brunel B."/>
        </authorList>
    </citation>
    <scope>NUCLEOTIDE SEQUENCE [LARGE SCALE GENOMIC DNA]</scope>
    <source>
        <strain evidence="1">STM5069sample</strain>
    </source>
</reference>